<feature type="chain" id="PRO_5046029305" description="SD-repeat containing protein B domain-containing protein" evidence="5">
    <location>
        <begin position="23"/>
        <end position="862"/>
    </location>
</feature>
<evidence type="ECO:0000256" key="3">
    <source>
        <dbReference type="ARBA" id="ARBA00022525"/>
    </source>
</evidence>
<evidence type="ECO:0000256" key="2">
    <source>
        <dbReference type="ARBA" id="ARBA00007257"/>
    </source>
</evidence>
<evidence type="ECO:0000256" key="1">
    <source>
        <dbReference type="ARBA" id="ARBA00004613"/>
    </source>
</evidence>
<sequence length="862" mass="90020">MSVVTATAVLLGAAGTAPSAQAAAPGDGTVTVRVIRAVNANGTWDEVLEPGISKVTVRMTDDAGRTVTGTTGADGTVSFTPAGTALTGGRYRVQVVNPQTGTLFPALASAQGLSGAPTALSSNEEFVDVSGGKNISYTTGFWSPTEYCQENPDLVSCGLSKGDVKDRAGVMTFGGKLGDTPPGGTVTRRTATGDQGAVYGLGTDRTGNVFLGTYVKRHTEYGPAGAKNAIYRYNTSGTGISTFATLPGTLTAHTPGADGAYLADDAIYPKVGREGIGDVDVSGDGKTLYAVNLNDSKLYTVPVIGAGDAVTAGSPSSFAIPRPAAGCVGEWHPFGIGVRGKRVLVGGVCGAETTVTATATSGDPSKMRGFVFTFTGSGFTPLFDFGLDYPRGCTYRFKAGGVLPCQERLGGRLSALWEAWNERVPQMNDFRFTSAPQPMLSNIEISDNGDLVIALRDRYADMQGNSTRVPGGTTQVTAVAGGDLLRACATGGSFTLESNAKCGSLTGAFPDNDLGPGNGEFYNDITELFDAFHEQTGTGGTVLQPGYDRMWSTVFDPFDNNAFQQGAREYDNTDGSVAGAITLVDSPPWDAGLFGKGNGLADLELLCDQAPLQIGNRVWYDVDKDGIQDPGERPVPGATVHLYDAAGKLVGTTKTTGRGEYYFDDSNVDGGLKPDTQYTVKLDHPADYADGGPLYRWNITKADAGGNAFIDNKGRVPAGGRYPQITLTTGGPGEDNHTYDFGFFQDVRLTVAKKDAISGRALPGAVFQLWRETNGLSGLQTSGVSRDTRVGAACATDRRGRCTFDSLRAGATYYVQETAVPEGYLMPAKRVSGPYLLTAGNAGAGLGKVVTLSNKRGEPAKK</sequence>
<protein>
    <recommendedName>
        <fullName evidence="10">SD-repeat containing protein B domain-containing protein</fullName>
    </recommendedName>
</protein>
<comment type="subcellular location">
    <subcellularLocation>
        <location evidence="1">Secreted</location>
    </subcellularLocation>
</comment>
<dbReference type="InterPro" id="IPR033764">
    <property type="entry name" value="Sdr_B"/>
</dbReference>
<reference evidence="8 9" key="1">
    <citation type="submission" date="2020-08" db="EMBL/GenBank/DDBJ databases">
        <title>Genemic of Streptomyces polyaspartic.</title>
        <authorList>
            <person name="Liu W."/>
        </authorList>
    </citation>
    <scope>NUCLEOTIDE SEQUENCE [LARGE SCALE GENOMIC DNA]</scope>
    <source>
        <strain evidence="8 9">TRM66268-LWL</strain>
    </source>
</reference>
<proteinExistence type="inferred from homology"/>
<comment type="caution">
    <text evidence="8">The sequence shown here is derived from an EMBL/GenBank/DDBJ whole genome shotgun (WGS) entry which is preliminary data.</text>
</comment>
<dbReference type="Gene3D" id="2.60.40.10">
    <property type="entry name" value="Immunoglobulins"/>
    <property type="match status" value="3"/>
</dbReference>
<feature type="domain" description="SpaA-like prealbumin fold" evidence="7">
    <location>
        <begin position="749"/>
        <end position="828"/>
    </location>
</feature>
<dbReference type="Proteomes" id="UP000642284">
    <property type="component" value="Unassembled WGS sequence"/>
</dbReference>
<dbReference type="Pfam" id="PF17210">
    <property type="entry name" value="SdrD_B"/>
    <property type="match status" value="1"/>
</dbReference>
<evidence type="ECO:0000259" key="6">
    <source>
        <dbReference type="Pfam" id="PF17210"/>
    </source>
</evidence>
<dbReference type="Pfam" id="PF17802">
    <property type="entry name" value="SpaA"/>
    <property type="match status" value="1"/>
</dbReference>
<feature type="domain" description="SD-repeat containing protein B" evidence="6">
    <location>
        <begin position="613"/>
        <end position="743"/>
    </location>
</feature>
<feature type="signal peptide" evidence="5">
    <location>
        <begin position="1"/>
        <end position="22"/>
    </location>
</feature>
<comment type="similarity">
    <text evidence="2">Belongs to the serine-aspartate repeat-containing protein (SDr) family.</text>
</comment>
<accession>A0ABR7SEI6</accession>
<keyword evidence="4 5" id="KW-0732">Signal</keyword>
<evidence type="ECO:0000313" key="9">
    <source>
        <dbReference type="Proteomes" id="UP000642284"/>
    </source>
</evidence>
<gene>
    <name evidence="8" type="ORF">H9Y04_09150</name>
</gene>
<dbReference type="EMBL" id="JACTVJ010000005">
    <property type="protein sequence ID" value="MBC9712738.1"/>
    <property type="molecule type" value="Genomic_DNA"/>
</dbReference>
<keyword evidence="3" id="KW-0964">Secreted</keyword>
<evidence type="ECO:0000256" key="5">
    <source>
        <dbReference type="SAM" id="SignalP"/>
    </source>
</evidence>
<dbReference type="PANTHER" id="PTHR36108">
    <property type="entry name" value="COLOSSIN-B-RELATED"/>
    <property type="match status" value="1"/>
</dbReference>
<dbReference type="PANTHER" id="PTHR36108:SF13">
    <property type="entry name" value="COLOSSIN-B-RELATED"/>
    <property type="match status" value="1"/>
</dbReference>
<organism evidence="8 9">
    <name type="scientific">Streptomyces polyasparticus</name>
    <dbReference type="NCBI Taxonomy" id="2767826"/>
    <lineage>
        <taxon>Bacteria</taxon>
        <taxon>Bacillati</taxon>
        <taxon>Actinomycetota</taxon>
        <taxon>Actinomycetes</taxon>
        <taxon>Kitasatosporales</taxon>
        <taxon>Streptomycetaceae</taxon>
        <taxon>Streptomyces</taxon>
    </lineage>
</organism>
<dbReference type="InterPro" id="IPR041033">
    <property type="entry name" value="SpaA_PFL_dom_1"/>
</dbReference>
<keyword evidence="9" id="KW-1185">Reference proteome</keyword>
<evidence type="ECO:0000313" key="8">
    <source>
        <dbReference type="EMBL" id="MBC9712738.1"/>
    </source>
</evidence>
<dbReference type="InterPro" id="IPR013783">
    <property type="entry name" value="Ig-like_fold"/>
</dbReference>
<dbReference type="SUPFAM" id="SSF117074">
    <property type="entry name" value="Hypothetical protein PA1324"/>
    <property type="match status" value="2"/>
</dbReference>
<evidence type="ECO:0008006" key="10">
    <source>
        <dbReference type="Google" id="ProtNLM"/>
    </source>
</evidence>
<evidence type="ECO:0000259" key="7">
    <source>
        <dbReference type="Pfam" id="PF17802"/>
    </source>
</evidence>
<evidence type="ECO:0000256" key="4">
    <source>
        <dbReference type="ARBA" id="ARBA00022729"/>
    </source>
</evidence>
<name>A0ABR7SEI6_9ACTN</name>